<dbReference type="Proteomes" id="UP000323067">
    <property type="component" value="Chromosome vi"/>
</dbReference>
<dbReference type="VEuPathDB" id="FungiDB:CCM_02904"/>
<dbReference type="EMBL" id="CP023323">
    <property type="protein sequence ID" value="ATY61081.1"/>
    <property type="molecule type" value="Genomic_DNA"/>
</dbReference>
<dbReference type="AlphaFoldDB" id="A0A2H4SDA2"/>
<evidence type="ECO:0000256" key="1">
    <source>
        <dbReference type="SAM" id="SignalP"/>
    </source>
</evidence>
<protein>
    <recommendedName>
        <fullName evidence="2">Non-reducing end beta-L-arabinofuranosidase-like GH127 middle domain-containing protein</fullName>
    </recommendedName>
</protein>
<dbReference type="InterPro" id="IPR049046">
    <property type="entry name" value="Beta-AFase-like_GH127_middle"/>
</dbReference>
<sequence length="861" mass="95344">MRQGILTLRPLFFWLLVRTELSKRHLVTWCIRIPASLCCLFDSPGLPTPPPRKRRCRFVAGAVFLLRGGGSAPSYLSFASRASLFPPLDGIDIMWFEDKSKVSRRCYAPAVLCCEPTPPPCMCGTCLVCQSSQDDATHIYCLFFLHFFCLSLLKLVTPYCFLNIMKLTQAAIVAQTVLGLSSAADTLQPWTFTPLPVGAIKPAGWLLGEMQAMATGLPGHQHDFYIFVNQSSWLSTPGSGGSEYSSLNEALPYWFNGLVPTAYILDDARLKGQVHDVADKVLKFQTDDGWIGPETGDKRNFWARTPFFLGLIQLAEADKQWEERIVTALHTFFQLGNKMLHNDSQGFTRCASDIDCTWGQVRVADMIIVIQWLLDNHPLDNKAQLWETMDMFYDQTTYKWDKWYDPATYHKVVDPNDKNITQYIHGVNVGQGKFISRLKASSVVWRFKGGDYFRQRSQDAVDLTFTYHGSASGSVLADEWQRDDSQYIGSELCTAVETSYSLAYMYQVLGNNSFADRAETTLFNAMTVMLTGDKWAHQYMAAPNMPFALSTIQADGSVPPVFTTANSGVATTYGMEPLYPCCTVNHPQGYPKFITNSWVLVGSTGLGHALLGPTNVTTQVNGGDVSIECTTNYPFTNSLSYQISAEADFDLYLRVPEWMNLNSSSLTTTITAGGTASANATVAVSASDDTGMHKISVAKGATTIIYSLGISPRVENLVDDTVAIFYGNLLYALDVGYNKTTTLPHSYGDPKGPGLGGLDFKELRDEFINSTKEWNVAIDPTTIKYNGIGATDSMANPIFEQNAPANFMSVDGCQIKWDLKMGVTPDRVPKDPTCISEKKTYRLIPYGAAKVHMSQMPTVKL</sequence>
<name>A0A2H4SDA2_CORMI</name>
<keyword evidence="1" id="KW-0732">Signal</keyword>
<feature type="chain" id="PRO_5014111937" description="Non-reducing end beta-L-arabinofuranosidase-like GH127 middle domain-containing protein" evidence="1">
    <location>
        <begin position="20"/>
        <end position="861"/>
    </location>
</feature>
<evidence type="ECO:0000259" key="2">
    <source>
        <dbReference type="Pfam" id="PF20736"/>
    </source>
</evidence>
<dbReference type="Pfam" id="PF20736">
    <property type="entry name" value="Glyco_hydro127M"/>
    <property type="match status" value="1"/>
</dbReference>
<dbReference type="VEuPathDB" id="FungiDB:A9K55_006050"/>
<evidence type="ECO:0000313" key="3">
    <source>
        <dbReference type="EMBL" id="ATY61081.1"/>
    </source>
</evidence>
<proteinExistence type="predicted"/>
<feature type="signal peptide" evidence="1">
    <location>
        <begin position="1"/>
        <end position="19"/>
    </location>
</feature>
<evidence type="ECO:0000313" key="4">
    <source>
        <dbReference type="Proteomes" id="UP000323067"/>
    </source>
</evidence>
<dbReference type="OrthoDB" id="5358475at2759"/>
<gene>
    <name evidence="3" type="ORF">A9K55_006050</name>
</gene>
<accession>A0A2H4SDA2</accession>
<organism evidence="3 4">
    <name type="scientific">Cordyceps militaris</name>
    <name type="common">Caterpillar fungus</name>
    <name type="synonym">Clavaria militaris</name>
    <dbReference type="NCBI Taxonomy" id="73501"/>
    <lineage>
        <taxon>Eukaryota</taxon>
        <taxon>Fungi</taxon>
        <taxon>Dikarya</taxon>
        <taxon>Ascomycota</taxon>
        <taxon>Pezizomycotina</taxon>
        <taxon>Sordariomycetes</taxon>
        <taxon>Hypocreomycetidae</taxon>
        <taxon>Hypocreales</taxon>
        <taxon>Cordycipitaceae</taxon>
        <taxon>Cordyceps</taxon>
    </lineage>
</organism>
<reference evidence="3 4" key="1">
    <citation type="journal article" date="2017" name="BMC Genomics">
        <title>Chromosome level assembly and secondary metabolite potential of the parasitic fungus Cordyceps militaris.</title>
        <authorList>
            <person name="Kramer G.J."/>
            <person name="Nodwell J.R."/>
        </authorList>
    </citation>
    <scope>NUCLEOTIDE SEQUENCE [LARGE SCALE GENOMIC DNA]</scope>
    <source>
        <strain evidence="3 4">ATCC 34164</strain>
    </source>
</reference>
<feature type="domain" description="Non-reducing end beta-L-arabinofuranosidase-like GH127 middle" evidence="2">
    <location>
        <begin position="613"/>
        <end position="676"/>
    </location>
</feature>